<dbReference type="EMBL" id="PYDT01000011">
    <property type="protein sequence ID" value="THU44850.1"/>
    <property type="molecule type" value="Genomic_DNA"/>
</dbReference>
<dbReference type="PRINTS" id="PR00420">
    <property type="entry name" value="RNGMNOXGNASE"/>
</dbReference>
<reference evidence="5 6" key="1">
    <citation type="journal article" date="2019" name="Nat. Plants">
        <title>Genome sequencing of Musa balbisiana reveals subgenome evolution and function divergence in polyploid bananas.</title>
        <authorList>
            <person name="Yao X."/>
        </authorList>
    </citation>
    <scope>NUCLEOTIDE SEQUENCE [LARGE SCALE GENOMIC DNA]</scope>
    <source>
        <strain evidence="6">cv. DH-PKW</strain>
        <tissue evidence="5">Leaves</tissue>
    </source>
</reference>
<dbReference type="PANTHER" id="PTHR45934:SF9">
    <property type="entry name" value="FAD_NAD(P)-BINDING OXIDOREDUCTASE FAMILY PROTEIN"/>
    <property type="match status" value="1"/>
</dbReference>
<dbReference type="Pfam" id="PF01494">
    <property type="entry name" value="FAD_binding_3"/>
    <property type="match status" value="2"/>
</dbReference>
<dbReference type="AlphaFoldDB" id="A0A4S8IA00"/>
<dbReference type="STRING" id="52838.A0A4S8IA00"/>
<dbReference type="Proteomes" id="UP000317650">
    <property type="component" value="Chromosome 2"/>
</dbReference>
<dbReference type="SUPFAM" id="SSF51905">
    <property type="entry name" value="FAD/NAD(P)-binding domain"/>
    <property type="match status" value="1"/>
</dbReference>
<dbReference type="GO" id="GO:0071949">
    <property type="term" value="F:FAD binding"/>
    <property type="evidence" value="ECO:0007669"/>
    <property type="project" value="InterPro"/>
</dbReference>
<dbReference type="Gene3D" id="3.50.50.60">
    <property type="entry name" value="FAD/NAD(P)-binding domain"/>
    <property type="match status" value="1"/>
</dbReference>
<comment type="similarity">
    <text evidence="3">Belongs to the 3-hydroxybenzoate 6-hydroxylase family.</text>
</comment>
<dbReference type="GO" id="GO:0004497">
    <property type="term" value="F:monooxygenase activity"/>
    <property type="evidence" value="ECO:0007669"/>
    <property type="project" value="UniProtKB-KW"/>
</dbReference>
<name>A0A4S8IA00_MUSBA</name>
<evidence type="ECO:0000256" key="2">
    <source>
        <dbReference type="ARBA" id="ARBA00023033"/>
    </source>
</evidence>
<dbReference type="PANTHER" id="PTHR45934">
    <property type="entry name" value="FAD/NAD(P)-BINDING OXIDOREDUCTASE FAMILY PROTEIN"/>
    <property type="match status" value="1"/>
</dbReference>
<organism evidence="5 6">
    <name type="scientific">Musa balbisiana</name>
    <name type="common">Banana</name>
    <dbReference type="NCBI Taxonomy" id="52838"/>
    <lineage>
        <taxon>Eukaryota</taxon>
        <taxon>Viridiplantae</taxon>
        <taxon>Streptophyta</taxon>
        <taxon>Embryophyta</taxon>
        <taxon>Tracheophyta</taxon>
        <taxon>Spermatophyta</taxon>
        <taxon>Magnoliopsida</taxon>
        <taxon>Liliopsida</taxon>
        <taxon>Zingiberales</taxon>
        <taxon>Musaceae</taxon>
        <taxon>Musa</taxon>
    </lineage>
</organism>
<evidence type="ECO:0000256" key="1">
    <source>
        <dbReference type="ARBA" id="ARBA00023002"/>
    </source>
</evidence>
<evidence type="ECO:0000259" key="4">
    <source>
        <dbReference type="Pfam" id="PF01494"/>
    </source>
</evidence>
<protein>
    <recommendedName>
        <fullName evidence="4">FAD-binding domain-containing protein</fullName>
    </recommendedName>
</protein>
<accession>A0A4S8IA00</accession>
<sequence length="437" mass="47509">MAAATSPSSFSFLRLHPLSSFPSSLRRCRRTISTSRCPAMAPIVASIDNTRKEEIVVVGAGIAGLATALSLHRLGVGSVVLEQGESLRAGGTSLTLFKNGWRVLDSIGVADELRAQFLQIQGLVMRADDGRELRSFVLEEEVPGQEVRAVERRVLLETLASRLPPNTISFSSRLKSIIKEGNQGSLLELEDGGRIRAKIVIGCDGVRSPVAKWMGFSEPKYVGHCAFRGLGIYPGGQPYKAKVNYIYGRGLRSLFSISPLKFIGPRISDPSVLKQEALNLVRSWPMELLDVMQNTPDDSVIKTPLVDRWLWPGLTPSASSNGVVVVGDAWHPMTPNLGQGACCALEDSVVLAKKLAAAIRGGQDSVDAAMQDYSQERWARIFPLTARSSLVGSLLQWDNPLVCAFRNNIMVPKLVSLGPFLEHTNFECEMLEPVASG</sequence>
<feature type="domain" description="FAD-binding" evidence="4">
    <location>
        <begin position="54"/>
        <end position="218"/>
    </location>
</feature>
<dbReference type="InterPro" id="IPR002938">
    <property type="entry name" value="FAD-bd"/>
</dbReference>
<keyword evidence="1" id="KW-0560">Oxidoreductase</keyword>
<proteinExistence type="inferred from homology"/>
<feature type="domain" description="FAD-binding" evidence="4">
    <location>
        <begin position="319"/>
        <end position="381"/>
    </location>
</feature>
<dbReference type="InterPro" id="IPR036188">
    <property type="entry name" value="FAD/NAD-bd_sf"/>
</dbReference>
<evidence type="ECO:0000313" key="6">
    <source>
        <dbReference type="Proteomes" id="UP000317650"/>
    </source>
</evidence>
<gene>
    <name evidence="5" type="ORF">C4D60_Mb02t11700</name>
</gene>
<keyword evidence="6" id="KW-1185">Reference proteome</keyword>
<dbReference type="InterPro" id="IPR044560">
    <property type="entry name" value="MOase"/>
</dbReference>
<evidence type="ECO:0000256" key="3">
    <source>
        <dbReference type="ARBA" id="ARBA00024018"/>
    </source>
</evidence>
<keyword evidence="2" id="KW-0503">Monooxygenase</keyword>
<comment type="caution">
    <text evidence="5">The sequence shown here is derived from an EMBL/GenBank/DDBJ whole genome shotgun (WGS) entry which is preliminary data.</text>
</comment>
<evidence type="ECO:0000313" key="5">
    <source>
        <dbReference type="EMBL" id="THU44850.1"/>
    </source>
</evidence>